<dbReference type="Pfam" id="PF08889">
    <property type="entry name" value="WbqC"/>
    <property type="match status" value="1"/>
</dbReference>
<evidence type="ECO:0000256" key="1">
    <source>
        <dbReference type="SAM" id="Phobius"/>
    </source>
</evidence>
<keyword evidence="3" id="KW-1185">Reference proteome</keyword>
<keyword evidence="1" id="KW-0812">Transmembrane</keyword>
<dbReference type="InterPro" id="IPR014985">
    <property type="entry name" value="WbqC"/>
</dbReference>
<keyword evidence="1" id="KW-0472">Membrane</keyword>
<dbReference type="AlphaFoldDB" id="A0A0S4RUC2"/>
<keyword evidence="1" id="KW-1133">Transmembrane helix</keyword>
<name>A0A0S4RUC2_CAMHY</name>
<sequence length="246" mass="28418">MLASAHQVNYLPYPGFFAKIAVSDIFMIISNVQFEKKSWQNRNRILTQNGVLTLSVPVLSKGKFDQKIKEVKINNDNDWGKKHFLSIKAAYQKSKFYGLYIDFFEDLYKRRLENLYELDLFLINFFINELEIKTPIVYDENYLLERDAGGGYDSKNSFLASICKAVGADTYLSNEGSKAYVDINFLNSQKFNHLYCGYKSPIYTQTKVGFEPNLSVLDMLFNIGAKQSRVLIDDGIYFSQINKELE</sequence>
<dbReference type="EMBL" id="FAVB01000002">
    <property type="protein sequence ID" value="CUU77656.1"/>
    <property type="molecule type" value="Genomic_DNA"/>
</dbReference>
<organism evidence="2 3">
    <name type="scientific">Campylobacter hyointestinalis subsp. hyointestinalis</name>
    <dbReference type="NCBI Taxonomy" id="91352"/>
    <lineage>
        <taxon>Bacteria</taxon>
        <taxon>Pseudomonadati</taxon>
        <taxon>Campylobacterota</taxon>
        <taxon>Epsilonproteobacteria</taxon>
        <taxon>Campylobacterales</taxon>
        <taxon>Campylobacteraceae</taxon>
        <taxon>Campylobacter</taxon>
    </lineage>
</organism>
<comment type="caution">
    <text evidence="2">The sequence shown here is derived from an EMBL/GenBank/DDBJ whole genome shotgun (WGS) entry which is preliminary data.</text>
</comment>
<protein>
    <submittedName>
        <fullName evidence="2">WbqC-like protein family</fullName>
    </submittedName>
</protein>
<feature type="transmembrane region" description="Helical" evidence="1">
    <location>
        <begin position="16"/>
        <end position="34"/>
    </location>
</feature>
<proteinExistence type="predicted"/>
<dbReference type="RefSeq" id="WP_059435063.1">
    <property type="nucleotide sequence ID" value="NZ_FAVB01000002.1"/>
</dbReference>
<gene>
    <name evidence="2" type="ORF">ERS686654_00880</name>
</gene>
<accession>A0A0S4RUC2</accession>
<evidence type="ECO:0000313" key="3">
    <source>
        <dbReference type="Proteomes" id="UP000052237"/>
    </source>
</evidence>
<dbReference type="Proteomes" id="UP000052237">
    <property type="component" value="Unassembled WGS sequence"/>
</dbReference>
<evidence type="ECO:0000313" key="2">
    <source>
        <dbReference type="EMBL" id="CUU77656.1"/>
    </source>
</evidence>
<reference evidence="2 3" key="1">
    <citation type="submission" date="2015-11" db="EMBL/GenBank/DDBJ databases">
        <authorList>
            <consortium name="Pathogen Informatics"/>
        </authorList>
    </citation>
    <scope>NUCLEOTIDE SEQUENCE [LARGE SCALE GENOMIC DNA]</scope>
    <source>
        <strain evidence="2 3">006A-0059</strain>
    </source>
</reference>